<dbReference type="Proteomes" id="UP000005239">
    <property type="component" value="Unassembled WGS sequence"/>
</dbReference>
<accession>A0A8R1UKA5</accession>
<dbReference type="GO" id="GO:0007606">
    <property type="term" value="P:sensory perception of chemical stimulus"/>
    <property type="evidence" value="ECO:0007669"/>
    <property type="project" value="InterPro"/>
</dbReference>
<dbReference type="PANTHER" id="PTHR47521">
    <property type="entry name" value="SERPENTINE RECEPTOR, CLASS E (EPSILON)-RELATED"/>
    <property type="match status" value="1"/>
</dbReference>
<reference evidence="2" key="2">
    <citation type="submission" date="2022-06" db="UniProtKB">
        <authorList>
            <consortium name="EnsemblMetazoa"/>
        </authorList>
    </citation>
    <scope>IDENTIFICATION</scope>
    <source>
        <strain evidence="2">PS312</strain>
    </source>
</reference>
<organism evidence="2 3">
    <name type="scientific">Pristionchus pacificus</name>
    <name type="common">Parasitic nematode worm</name>
    <dbReference type="NCBI Taxonomy" id="54126"/>
    <lineage>
        <taxon>Eukaryota</taxon>
        <taxon>Metazoa</taxon>
        <taxon>Ecdysozoa</taxon>
        <taxon>Nematoda</taxon>
        <taxon>Chromadorea</taxon>
        <taxon>Rhabditida</taxon>
        <taxon>Rhabditina</taxon>
        <taxon>Diplogasteromorpha</taxon>
        <taxon>Diplogasteroidea</taxon>
        <taxon>Neodiplogasteridae</taxon>
        <taxon>Pristionchus</taxon>
    </lineage>
</organism>
<evidence type="ECO:0000313" key="2">
    <source>
        <dbReference type="EnsemblMetazoa" id="PPA31189.1"/>
    </source>
</evidence>
<dbReference type="InterPro" id="IPR052860">
    <property type="entry name" value="NRL-GPCR1"/>
</dbReference>
<comment type="similarity">
    <text evidence="1">Belongs to the nematode receptor-like protein sre family.</text>
</comment>
<proteinExistence type="inferred from homology"/>
<evidence type="ECO:0000256" key="1">
    <source>
        <dbReference type="ARBA" id="ARBA00006803"/>
    </source>
</evidence>
<dbReference type="AlphaFoldDB" id="A0A2A6CM64"/>
<dbReference type="SUPFAM" id="SSF81321">
    <property type="entry name" value="Family A G protein-coupled receptor-like"/>
    <property type="match status" value="1"/>
</dbReference>
<protein>
    <submittedName>
        <fullName evidence="2">G protein-coupled receptor</fullName>
    </submittedName>
</protein>
<dbReference type="Pfam" id="PF03125">
    <property type="entry name" value="Sre"/>
    <property type="match status" value="1"/>
</dbReference>
<accession>A0A2A6CM64</accession>
<sequence>MEKLGIFLEKSVTMKYSPIFEAVHFEILLIVTGIILSFPLIWIILNAKPLHQNLRIILVVCILEVVVLFLTRPALIYLQFCDLKTNSIFRMTGITFERLIATIYWEWYERHFHSTLTVAIGVIFATAIFVFWNTLHIIGVFQTDSSLVHASAEIFAIREIGSPVAAAFTLLSCVLYAALLICNKYELRRQHRGLAESYSLAHTYQLKENVAMMEMLLRMLGPAFVLCIPAFVFRAVHHFLPHTDTFEFTRALSLSMFDAWISLVSTIMVFIFPLFNDRFRKPASKVLCYRRILNLLNRRRNDRGKALCGVIGLLANLFLLVLVVSSRTSTTMPAYRFAIAASAVQGAFNSILLLAGLWTHILSDGYFISIVYGPLKFATKWLRDSLLYSSFFRVTKEAKKCNIHFMDVVQSIAVFMVFSLWHFITAPCIVQYLVLFRKRISNIARVAIAYLFTGFSMALSAPYITLLVPFPEIDEQMKAIVRRVHELQDSEFIVVYGIGMRQDPANGNRTTFALAFYGIAPSYLLTAAMFAFTVFKQELNDSKHYKTLIIAQNRSRARPSEYWAEHEHDSATVGFHSHTAHSGKPYQWCTGNRPAL</sequence>
<dbReference type="EnsemblMetazoa" id="PPA31189.1">
    <property type="protein sequence ID" value="PPA31189.1"/>
    <property type="gene ID" value="WBGene00204054"/>
</dbReference>
<dbReference type="Gene3D" id="1.20.1070.10">
    <property type="entry name" value="Rhodopsin 7-helix transmembrane proteins"/>
    <property type="match status" value="1"/>
</dbReference>
<reference evidence="3" key="1">
    <citation type="journal article" date="2008" name="Nat. Genet.">
        <title>The Pristionchus pacificus genome provides a unique perspective on nematode lifestyle and parasitism.</title>
        <authorList>
            <person name="Dieterich C."/>
            <person name="Clifton S.W."/>
            <person name="Schuster L.N."/>
            <person name="Chinwalla A."/>
            <person name="Delehaunty K."/>
            <person name="Dinkelacker I."/>
            <person name="Fulton L."/>
            <person name="Fulton R."/>
            <person name="Godfrey J."/>
            <person name="Minx P."/>
            <person name="Mitreva M."/>
            <person name="Roeseler W."/>
            <person name="Tian H."/>
            <person name="Witte H."/>
            <person name="Yang S.P."/>
            <person name="Wilson R.K."/>
            <person name="Sommer R.J."/>
        </authorList>
    </citation>
    <scope>NUCLEOTIDE SEQUENCE [LARGE SCALE GENOMIC DNA]</scope>
    <source>
        <strain evidence="3">PS312</strain>
    </source>
</reference>
<keyword evidence="3" id="KW-1185">Reference proteome</keyword>
<evidence type="ECO:0000313" key="3">
    <source>
        <dbReference type="Proteomes" id="UP000005239"/>
    </source>
</evidence>
<dbReference type="GO" id="GO:0016020">
    <property type="term" value="C:membrane"/>
    <property type="evidence" value="ECO:0007669"/>
    <property type="project" value="InterPro"/>
</dbReference>
<name>A0A2A6CM64_PRIPA</name>
<dbReference type="PANTHER" id="PTHR47521:SF7">
    <property type="entry name" value="SERPENTINE RECEPTOR CLASS EPSILON-6"/>
    <property type="match status" value="1"/>
</dbReference>
<dbReference type="InterPro" id="IPR004151">
    <property type="entry name" value="7TM_GPCR_serpentine_rcpt_Sre"/>
</dbReference>
<gene>
    <name evidence="2" type="primary">WBGene00204054</name>
</gene>